<keyword evidence="1" id="KW-0812">Transmembrane</keyword>
<keyword evidence="3" id="KW-1185">Reference proteome</keyword>
<feature type="transmembrane region" description="Helical" evidence="1">
    <location>
        <begin position="9"/>
        <end position="28"/>
    </location>
</feature>
<accession>A0A1G5RXE5</accession>
<feature type="transmembrane region" description="Helical" evidence="1">
    <location>
        <begin position="82"/>
        <end position="102"/>
    </location>
</feature>
<protein>
    <submittedName>
        <fullName evidence="2">Uncharacterized protein</fullName>
    </submittedName>
</protein>
<evidence type="ECO:0000313" key="3">
    <source>
        <dbReference type="Proteomes" id="UP000199208"/>
    </source>
</evidence>
<dbReference type="RefSeq" id="WP_092590208.1">
    <property type="nucleotide sequence ID" value="NZ_FMWL01000005.1"/>
</dbReference>
<dbReference type="STRING" id="1120920.SAMN03080599_01432"/>
<dbReference type="Proteomes" id="UP000199208">
    <property type="component" value="Unassembled WGS sequence"/>
</dbReference>
<evidence type="ECO:0000256" key="1">
    <source>
        <dbReference type="SAM" id="Phobius"/>
    </source>
</evidence>
<keyword evidence="1" id="KW-0472">Membrane</keyword>
<dbReference type="AlphaFoldDB" id="A0A1G5RXE5"/>
<name>A0A1G5RXE5_9FIRM</name>
<keyword evidence="1" id="KW-1133">Transmembrane helix</keyword>
<dbReference type="EMBL" id="FMWL01000005">
    <property type="protein sequence ID" value="SCZ78782.1"/>
    <property type="molecule type" value="Genomic_DNA"/>
</dbReference>
<evidence type="ECO:0000313" key="2">
    <source>
        <dbReference type="EMBL" id="SCZ78782.1"/>
    </source>
</evidence>
<sequence>MIHSHKFNAGWRLALGGWVLSSVLVPFLPELTSGGQVLGYPLMEYVATIGLFAVILLIIWIPAGKRASRLYKVFGPRRAVFALLKVFAVQLLVFAVIFRFFWNS</sequence>
<feature type="transmembrane region" description="Helical" evidence="1">
    <location>
        <begin position="40"/>
        <end position="61"/>
    </location>
</feature>
<organism evidence="2 3">
    <name type="scientific">Acidaminobacter hydrogenoformans DSM 2784</name>
    <dbReference type="NCBI Taxonomy" id="1120920"/>
    <lineage>
        <taxon>Bacteria</taxon>
        <taxon>Bacillati</taxon>
        <taxon>Bacillota</taxon>
        <taxon>Clostridia</taxon>
        <taxon>Peptostreptococcales</taxon>
        <taxon>Acidaminobacteraceae</taxon>
        <taxon>Acidaminobacter</taxon>
    </lineage>
</organism>
<reference evidence="2 3" key="1">
    <citation type="submission" date="2016-10" db="EMBL/GenBank/DDBJ databases">
        <authorList>
            <person name="de Groot N.N."/>
        </authorList>
    </citation>
    <scope>NUCLEOTIDE SEQUENCE [LARGE SCALE GENOMIC DNA]</scope>
    <source>
        <strain evidence="2 3">DSM 2784</strain>
    </source>
</reference>
<gene>
    <name evidence="2" type="ORF">SAMN03080599_01432</name>
</gene>
<proteinExistence type="predicted"/>